<keyword evidence="3" id="KW-1133">Transmembrane helix</keyword>
<dbReference type="PANTHER" id="PTHR10036:SF25">
    <property type="entry name" value="HEP21 PROTEIN"/>
    <property type="match status" value="1"/>
</dbReference>
<dbReference type="GeneID" id="116305394"/>
<reference evidence="6" key="1">
    <citation type="submission" date="2025-08" db="UniProtKB">
        <authorList>
            <consortium name="RefSeq"/>
        </authorList>
    </citation>
    <scope>IDENTIFICATION</scope>
</reference>
<feature type="transmembrane region" description="Helical" evidence="3">
    <location>
        <begin position="279"/>
        <end position="297"/>
    </location>
</feature>
<keyword evidence="3" id="KW-0472">Membrane</keyword>
<evidence type="ECO:0000313" key="6">
    <source>
        <dbReference type="RefSeq" id="XP_031571159.1"/>
    </source>
</evidence>
<evidence type="ECO:0000313" key="5">
    <source>
        <dbReference type="Proteomes" id="UP000515163"/>
    </source>
</evidence>
<evidence type="ECO:0000256" key="3">
    <source>
        <dbReference type="SAM" id="Phobius"/>
    </source>
</evidence>
<accession>A0A6P8IVN0</accession>
<evidence type="ECO:0000256" key="1">
    <source>
        <dbReference type="ARBA" id="ARBA00022729"/>
    </source>
</evidence>
<protein>
    <submittedName>
        <fullName evidence="6">Uncharacterized protein LOC116305394</fullName>
    </submittedName>
</protein>
<dbReference type="AlphaFoldDB" id="A0A6P8IVN0"/>
<dbReference type="Proteomes" id="UP000515163">
    <property type="component" value="Unplaced"/>
</dbReference>
<name>A0A6P8IVN0_ACTTE</name>
<dbReference type="OrthoDB" id="5972899at2759"/>
<evidence type="ECO:0000256" key="4">
    <source>
        <dbReference type="SAM" id="SignalP"/>
    </source>
</evidence>
<sequence>MSSTIFLISLILAVCVFPFGYSLKCYTYICSNSSVGPSPSCAPPQETTCKPLHGVPMAPNRCLTQRLVLGMGDITLHQEIRNCSYSLQCQSMRDITCNAANATGILKKCEVGCCEGDLCNSGGPIPTQAPMPTGPSGADLSCMACSNIPRYGVQKDCSDPLTQTCGAGPLPMFPQDRCMSVKGLVKLPGLAKPMEFQMKNCSNHAMCDQGMFCASANASVNGGLKDCHVSCCLGNLCNADVAMKTTTSTKTAAATTEVGGTTAGGKAAPTVSSATTRHILTGLTCFSAVISYFYFIVMA</sequence>
<feature type="signal peptide" evidence="4">
    <location>
        <begin position="1"/>
        <end position="22"/>
    </location>
</feature>
<keyword evidence="5" id="KW-1185">Reference proteome</keyword>
<keyword evidence="1 4" id="KW-0732">Signal</keyword>
<gene>
    <name evidence="6" type="primary">LOC116305394</name>
</gene>
<dbReference type="KEGG" id="aten:116305394"/>
<evidence type="ECO:0000256" key="2">
    <source>
        <dbReference type="ARBA" id="ARBA00023157"/>
    </source>
</evidence>
<proteinExistence type="predicted"/>
<organism evidence="5 6">
    <name type="scientific">Actinia tenebrosa</name>
    <name type="common">Australian red waratah sea anemone</name>
    <dbReference type="NCBI Taxonomy" id="6105"/>
    <lineage>
        <taxon>Eukaryota</taxon>
        <taxon>Metazoa</taxon>
        <taxon>Cnidaria</taxon>
        <taxon>Anthozoa</taxon>
        <taxon>Hexacorallia</taxon>
        <taxon>Actiniaria</taxon>
        <taxon>Actiniidae</taxon>
        <taxon>Actinia</taxon>
    </lineage>
</organism>
<dbReference type="PANTHER" id="PTHR10036">
    <property type="entry name" value="CD59 GLYCOPROTEIN"/>
    <property type="match status" value="1"/>
</dbReference>
<dbReference type="InParanoid" id="A0A6P8IVN0"/>
<dbReference type="RefSeq" id="XP_031571159.1">
    <property type="nucleotide sequence ID" value="XM_031715299.1"/>
</dbReference>
<dbReference type="InterPro" id="IPR045860">
    <property type="entry name" value="Snake_toxin-like_sf"/>
</dbReference>
<dbReference type="SUPFAM" id="SSF57302">
    <property type="entry name" value="Snake toxin-like"/>
    <property type="match status" value="1"/>
</dbReference>
<feature type="chain" id="PRO_5027776255" evidence="4">
    <location>
        <begin position="23"/>
        <end position="299"/>
    </location>
</feature>
<keyword evidence="2" id="KW-1015">Disulfide bond</keyword>
<keyword evidence="3" id="KW-0812">Transmembrane</keyword>